<proteinExistence type="predicted"/>
<name>A0A1W1D5X0_9ZZZZ</name>
<reference evidence="1" key="1">
    <citation type="submission" date="2016-10" db="EMBL/GenBank/DDBJ databases">
        <authorList>
            <person name="de Groot N.N."/>
        </authorList>
    </citation>
    <scope>NUCLEOTIDE SEQUENCE</scope>
</reference>
<gene>
    <name evidence="1" type="ORF">MNB_SUP05-10-1103</name>
</gene>
<protein>
    <submittedName>
        <fullName evidence="1">Uncharacterized protein</fullName>
    </submittedName>
</protein>
<sequence>MIKFKSMFALIAISMMLAPVAEAEEVKDPHYLDIGFFDIHFCHWPDRPPFFLNVFSSFYLDQVEKVSIFLPNGEHMIDLDLSKFRQWKSMNKKTGKKQVKKAALLKNTVEKEFKSGWYTAKAYTKDGQVHEFKDLVDLKLMDRAQPIFPEEGSEIDAAPTKFEWKKIDGAKHYQVFVYDVWTGKKIHSSKLLDANSYTPPLKNRHGFKLMKTGGEYSWRVHARDMNGDPLYGDFNAGSQTHKMEFSIAEID</sequence>
<dbReference type="Gene3D" id="2.60.40.10">
    <property type="entry name" value="Immunoglobulins"/>
    <property type="match status" value="1"/>
</dbReference>
<dbReference type="EMBL" id="FPHQ01000017">
    <property type="protein sequence ID" value="SFV76033.1"/>
    <property type="molecule type" value="Genomic_DNA"/>
</dbReference>
<dbReference type="AlphaFoldDB" id="A0A1W1D5X0"/>
<organism evidence="1">
    <name type="scientific">hydrothermal vent metagenome</name>
    <dbReference type="NCBI Taxonomy" id="652676"/>
    <lineage>
        <taxon>unclassified sequences</taxon>
        <taxon>metagenomes</taxon>
        <taxon>ecological metagenomes</taxon>
    </lineage>
</organism>
<evidence type="ECO:0000313" key="1">
    <source>
        <dbReference type="EMBL" id="SFV76033.1"/>
    </source>
</evidence>
<accession>A0A1W1D5X0</accession>
<dbReference type="InterPro" id="IPR013783">
    <property type="entry name" value="Ig-like_fold"/>
</dbReference>